<proteinExistence type="predicted"/>
<dbReference type="AlphaFoldDB" id="A0A0D0DAA2"/>
<feature type="region of interest" description="Disordered" evidence="1">
    <location>
        <begin position="27"/>
        <end position="76"/>
    </location>
</feature>
<evidence type="ECO:0000313" key="2">
    <source>
        <dbReference type="EMBL" id="KIK74135.1"/>
    </source>
</evidence>
<keyword evidence="3" id="KW-1185">Reference proteome</keyword>
<accession>A0A0D0DAA2</accession>
<dbReference type="InParanoid" id="A0A0D0DAA2"/>
<dbReference type="HOGENOM" id="CLU_2237447_0_0_1"/>
<organism evidence="2 3">
    <name type="scientific">Paxillus rubicundulus Ve08.2h10</name>
    <dbReference type="NCBI Taxonomy" id="930991"/>
    <lineage>
        <taxon>Eukaryota</taxon>
        <taxon>Fungi</taxon>
        <taxon>Dikarya</taxon>
        <taxon>Basidiomycota</taxon>
        <taxon>Agaricomycotina</taxon>
        <taxon>Agaricomycetes</taxon>
        <taxon>Agaricomycetidae</taxon>
        <taxon>Boletales</taxon>
        <taxon>Paxilineae</taxon>
        <taxon>Paxillaceae</taxon>
        <taxon>Paxillus</taxon>
    </lineage>
</organism>
<gene>
    <name evidence="2" type="ORF">PAXRUDRAFT_20173</name>
</gene>
<dbReference type="EMBL" id="KN829131">
    <property type="protein sequence ID" value="KIK74135.1"/>
    <property type="molecule type" value="Genomic_DNA"/>
</dbReference>
<evidence type="ECO:0000313" key="3">
    <source>
        <dbReference type="Proteomes" id="UP000054538"/>
    </source>
</evidence>
<dbReference type="Proteomes" id="UP000054538">
    <property type="component" value="Unassembled WGS sequence"/>
</dbReference>
<sequence length="105" mass="11462">MPRISVRTELFRELEHATLLLLEHQLQASSPDSSASDSDMSILVPSPPSPITPTLSGPEINSDTGEPDSPHDDSDTAMLQLLLHGIQALTDELPVLECFIGLWFQ</sequence>
<protein>
    <submittedName>
        <fullName evidence="2">Uncharacterized protein</fullName>
    </submittedName>
</protein>
<reference evidence="2 3" key="1">
    <citation type="submission" date="2014-04" db="EMBL/GenBank/DDBJ databases">
        <authorList>
            <consortium name="DOE Joint Genome Institute"/>
            <person name="Kuo A."/>
            <person name="Kohler A."/>
            <person name="Jargeat P."/>
            <person name="Nagy L.G."/>
            <person name="Floudas D."/>
            <person name="Copeland A."/>
            <person name="Barry K.W."/>
            <person name="Cichocki N."/>
            <person name="Veneault-Fourrey C."/>
            <person name="LaButti K."/>
            <person name="Lindquist E.A."/>
            <person name="Lipzen A."/>
            <person name="Lundell T."/>
            <person name="Morin E."/>
            <person name="Murat C."/>
            <person name="Sun H."/>
            <person name="Tunlid A."/>
            <person name="Henrissat B."/>
            <person name="Grigoriev I.V."/>
            <person name="Hibbett D.S."/>
            <person name="Martin F."/>
            <person name="Nordberg H.P."/>
            <person name="Cantor M.N."/>
            <person name="Hua S.X."/>
        </authorList>
    </citation>
    <scope>NUCLEOTIDE SEQUENCE [LARGE SCALE GENOMIC DNA]</scope>
    <source>
        <strain evidence="2 3">Ve08.2h10</strain>
    </source>
</reference>
<feature type="compositionally biased region" description="Low complexity" evidence="1">
    <location>
        <begin position="27"/>
        <end position="44"/>
    </location>
</feature>
<name>A0A0D0DAA2_9AGAM</name>
<evidence type="ECO:0000256" key="1">
    <source>
        <dbReference type="SAM" id="MobiDB-lite"/>
    </source>
</evidence>
<reference evidence="3" key="2">
    <citation type="submission" date="2015-01" db="EMBL/GenBank/DDBJ databases">
        <title>Evolutionary Origins and Diversification of the Mycorrhizal Mutualists.</title>
        <authorList>
            <consortium name="DOE Joint Genome Institute"/>
            <consortium name="Mycorrhizal Genomics Consortium"/>
            <person name="Kohler A."/>
            <person name="Kuo A."/>
            <person name="Nagy L.G."/>
            <person name="Floudas D."/>
            <person name="Copeland A."/>
            <person name="Barry K.W."/>
            <person name="Cichocki N."/>
            <person name="Veneault-Fourrey C."/>
            <person name="LaButti K."/>
            <person name="Lindquist E.A."/>
            <person name="Lipzen A."/>
            <person name="Lundell T."/>
            <person name="Morin E."/>
            <person name="Murat C."/>
            <person name="Riley R."/>
            <person name="Ohm R."/>
            <person name="Sun H."/>
            <person name="Tunlid A."/>
            <person name="Henrissat B."/>
            <person name="Grigoriev I.V."/>
            <person name="Hibbett D.S."/>
            <person name="Martin F."/>
        </authorList>
    </citation>
    <scope>NUCLEOTIDE SEQUENCE [LARGE SCALE GENOMIC DNA]</scope>
    <source>
        <strain evidence="3">Ve08.2h10</strain>
    </source>
</reference>